<evidence type="ECO:0000256" key="1">
    <source>
        <dbReference type="ARBA" id="ARBA00006484"/>
    </source>
</evidence>
<dbReference type="PRINTS" id="PR00081">
    <property type="entry name" value="GDHRDH"/>
</dbReference>
<dbReference type="Gene3D" id="3.40.50.720">
    <property type="entry name" value="NAD(P)-binding Rossmann-like Domain"/>
    <property type="match status" value="1"/>
</dbReference>
<evidence type="ECO:0000256" key="2">
    <source>
        <dbReference type="ARBA" id="ARBA00023002"/>
    </source>
</evidence>
<accession>A0A381NGD7</accession>
<gene>
    <name evidence="3" type="ORF">METZ01_LOCUS6506</name>
</gene>
<sequence>VNVSKEEEIIRGFEEIRKKIGNLDVVVANAGIVPQWRTINSIDNDEWDNVFNVNVKGIALTIKHAFELMKSSGGSIIVMGSVNSLLGHSGQSLYTATKHALLGIVKCASVDLGKYKIRVNAIGPGPIATDAFLNRLKSREENGGMSFKAALDRFANNTALGKMATEDDVANTALYLGSSLSSSITGHIIPVSNGLIRIE</sequence>
<dbReference type="PANTHER" id="PTHR24321:SF8">
    <property type="entry name" value="ESTRADIOL 17-BETA-DEHYDROGENASE 8-RELATED"/>
    <property type="match status" value="1"/>
</dbReference>
<dbReference type="AlphaFoldDB" id="A0A381NGD7"/>
<dbReference type="PROSITE" id="PS00061">
    <property type="entry name" value="ADH_SHORT"/>
    <property type="match status" value="1"/>
</dbReference>
<reference evidence="3" key="1">
    <citation type="submission" date="2018-05" db="EMBL/GenBank/DDBJ databases">
        <authorList>
            <person name="Lanie J.A."/>
            <person name="Ng W.-L."/>
            <person name="Kazmierczak K.M."/>
            <person name="Andrzejewski T.M."/>
            <person name="Davidsen T.M."/>
            <person name="Wayne K.J."/>
            <person name="Tettelin H."/>
            <person name="Glass J.I."/>
            <person name="Rusch D."/>
            <person name="Podicherti R."/>
            <person name="Tsui H.-C.T."/>
            <person name="Winkler M.E."/>
        </authorList>
    </citation>
    <scope>NUCLEOTIDE SEQUENCE</scope>
</reference>
<dbReference type="GO" id="GO:0016491">
    <property type="term" value="F:oxidoreductase activity"/>
    <property type="evidence" value="ECO:0007669"/>
    <property type="project" value="UniProtKB-KW"/>
</dbReference>
<feature type="non-terminal residue" evidence="3">
    <location>
        <position position="1"/>
    </location>
</feature>
<dbReference type="InterPro" id="IPR020904">
    <property type="entry name" value="Sc_DH/Rdtase_CS"/>
</dbReference>
<dbReference type="SUPFAM" id="SSF51735">
    <property type="entry name" value="NAD(P)-binding Rossmann-fold domains"/>
    <property type="match status" value="1"/>
</dbReference>
<name>A0A381NGD7_9ZZZZ</name>
<dbReference type="PANTHER" id="PTHR24321">
    <property type="entry name" value="DEHYDROGENASES, SHORT CHAIN"/>
    <property type="match status" value="1"/>
</dbReference>
<evidence type="ECO:0008006" key="4">
    <source>
        <dbReference type="Google" id="ProtNLM"/>
    </source>
</evidence>
<dbReference type="EMBL" id="UINC01000341">
    <property type="protein sequence ID" value="SUZ53652.1"/>
    <property type="molecule type" value="Genomic_DNA"/>
</dbReference>
<dbReference type="InterPro" id="IPR036291">
    <property type="entry name" value="NAD(P)-bd_dom_sf"/>
</dbReference>
<evidence type="ECO:0000313" key="3">
    <source>
        <dbReference type="EMBL" id="SUZ53652.1"/>
    </source>
</evidence>
<organism evidence="3">
    <name type="scientific">marine metagenome</name>
    <dbReference type="NCBI Taxonomy" id="408172"/>
    <lineage>
        <taxon>unclassified sequences</taxon>
        <taxon>metagenomes</taxon>
        <taxon>ecological metagenomes</taxon>
    </lineage>
</organism>
<protein>
    <recommendedName>
        <fullName evidence="4">SDR family oxidoreductase</fullName>
    </recommendedName>
</protein>
<keyword evidence="2" id="KW-0560">Oxidoreductase</keyword>
<proteinExistence type="inferred from homology"/>
<dbReference type="CDD" id="cd05233">
    <property type="entry name" value="SDR_c"/>
    <property type="match status" value="1"/>
</dbReference>
<dbReference type="PRINTS" id="PR00080">
    <property type="entry name" value="SDRFAMILY"/>
</dbReference>
<dbReference type="Pfam" id="PF13561">
    <property type="entry name" value="adh_short_C2"/>
    <property type="match status" value="1"/>
</dbReference>
<dbReference type="InterPro" id="IPR002347">
    <property type="entry name" value="SDR_fam"/>
</dbReference>
<comment type="similarity">
    <text evidence="1">Belongs to the short-chain dehydrogenases/reductases (SDR) family.</text>
</comment>